<dbReference type="PANTHER" id="PTHR48094">
    <property type="entry name" value="PROTEIN/NUCLEIC ACID DEGLYCASE DJ-1-RELATED"/>
    <property type="match status" value="1"/>
</dbReference>
<dbReference type="EMBL" id="AZEB01000002">
    <property type="protein sequence ID" value="KRL23029.1"/>
    <property type="molecule type" value="Genomic_DNA"/>
</dbReference>
<dbReference type="Pfam" id="PF01965">
    <property type="entry name" value="DJ-1_PfpI"/>
    <property type="match status" value="1"/>
</dbReference>
<dbReference type="InterPro" id="IPR029062">
    <property type="entry name" value="Class_I_gatase-like"/>
</dbReference>
<dbReference type="SUPFAM" id="SSF52317">
    <property type="entry name" value="Class I glutamine amidotransferase-like"/>
    <property type="match status" value="1"/>
</dbReference>
<dbReference type="Gene3D" id="3.40.50.880">
    <property type="match status" value="1"/>
</dbReference>
<dbReference type="PANTHER" id="PTHR48094:SF19">
    <property type="entry name" value="DJ-1_PFPI DOMAIN-CONTAINING PROTEIN"/>
    <property type="match status" value="1"/>
</dbReference>
<accession>A0A0R1NZ71</accession>
<evidence type="ECO:0000313" key="2">
    <source>
        <dbReference type="EMBL" id="KRL23029.1"/>
    </source>
</evidence>
<protein>
    <submittedName>
        <fullName evidence="2">DJ-1 PfpI family protein</fullName>
    </submittedName>
</protein>
<proteinExistence type="predicted"/>
<evidence type="ECO:0000313" key="3">
    <source>
        <dbReference type="Proteomes" id="UP000051439"/>
    </source>
</evidence>
<gene>
    <name evidence="2" type="ORF">FC98_GL001063</name>
</gene>
<comment type="caution">
    <text evidence="2">The sequence shown here is derived from an EMBL/GenBank/DDBJ whole genome shotgun (WGS) entry which is preliminary data.</text>
</comment>
<evidence type="ECO:0000259" key="1">
    <source>
        <dbReference type="Pfam" id="PF01965"/>
    </source>
</evidence>
<dbReference type="InterPro" id="IPR050325">
    <property type="entry name" value="Prot/Nucl_acid_deglycase"/>
</dbReference>
<reference evidence="2 3" key="1">
    <citation type="journal article" date="2015" name="Genome Announc.">
        <title>Expanding the biotechnology potential of lactobacilli through comparative genomics of 213 strains and associated genera.</title>
        <authorList>
            <person name="Sun Z."/>
            <person name="Harris H.M."/>
            <person name="McCann A."/>
            <person name="Guo C."/>
            <person name="Argimon S."/>
            <person name="Zhang W."/>
            <person name="Yang X."/>
            <person name="Jeffery I.B."/>
            <person name="Cooney J.C."/>
            <person name="Kagawa T.F."/>
            <person name="Liu W."/>
            <person name="Song Y."/>
            <person name="Salvetti E."/>
            <person name="Wrobel A."/>
            <person name="Rasinkangas P."/>
            <person name="Parkhill J."/>
            <person name="Rea M.C."/>
            <person name="O'Sullivan O."/>
            <person name="Ritari J."/>
            <person name="Douillard F.P."/>
            <person name="Paul Ross R."/>
            <person name="Yang R."/>
            <person name="Briner A.E."/>
            <person name="Felis G.E."/>
            <person name="de Vos W.M."/>
            <person name="Barrangou R."/>
            <person name="Klaenhammer T.R."/>
            <person name="Caufield P.W."/>
            <person name="Cui Y."/>
            <person name="Zhang H."/>
            <person name="O'Toole P.W."/>
        </authorList>
    </citation>
    <scope>NUCLEOTIDE SEQUENCE [LARGE SCALE GENOMIC DNA]</scope>
    <source>
        <strain evidence="2 3">DSM 19906</strain>
    </source>
</reference>
<sequence length="202" mass="22538">MSKGNRMKNAVVVLLNNYADWEAGYLTGILNQRKDWQVKVASNQKTITSIGGVVTEPDQAVAEAGRDSKIDLLILIGGKSWTLEDSNLKKLIKDQLDNQLPLAAICGSVDFLAKNGFLNNYQHTGNAQYLWRDFPEYQNQAGFLKKQAVRDRNLVTANGTAALDFTELTLGLIGDHQADAKRAVDLYRLGFYDYCEKYGNPF</sequence>
<dbReference type="Proteomes" id="UP000051439">
    <property type="component" value="Unassembled WGS sequence"/>
</dbReference>
<feature type="domain" description="DJ-1/PfpI" evidence="1">
    <location>
        <begin position="9"/>
        <end position="167"/>
    </location>
</feature>
<dbReference type="InterPro" id="IPR002818">
    <property type="entry name" value="DJ-1/PfpI"/>
</dbReference>
<organism evidence="2 3">
    <name type="scientific">Lentilactobacillus kisonensis DSM 19906 = JCM 15041</name>
    <dbReference type="NCBI Taxonomy" id="1423766"/>
    <lineage>
        <taxon>Bacteria</taxon>
        <taxon>Bacillati</taxon>
        <taxon>Bacillota</taxon>
        <taxon>Bacilli</taxon>
        <taxon>Lactobacillales</taxon>
        <taxon>Lactobacillaceae</taxon>
        <taxon>Lentilactobacillus</taxon>
    </lineage>
</organism>
<keyword evidence="3" id="KW-1185">Reference proteome</keyword>
<name>A0A0R1NZ71_9LACO</name>
<dbReference type="GO" id="GO:0005737">
    <property type="term" value="C:cytoplasm"/>
    <property type="evidence" value="ECO:0007669"/>
    <property type="project" value="TreeGrafter"/>
</dbReference>
<dbReference type="PATRIC" id="fig|1423766.4.peg.1096"/>
<dbReference type="AlphaFoldDB" id="A0A0R1NZ71"/>